<dbReference type="PROSITE" id="PS50041">
    <property type="entry name" value="C_TYPE_LECTIN_2"/>
    <property type="match status" value="1"/>
</dbReference>
<evidence type="ECO:0000259" key="4">
    <source>
        <dbReference type="PROSITE" id="PS50041"/>
    </source>
</evidence>
<dbReference type="SMART" id="SM00034">
    <property type="entry name" value="CLECT"/>
    <property type="match status" value="1"/>
</dbReference>
<protein>
    <submittedName>
        <fullName evidence="5">Galactose-specific lectin nattectin-like</fullName>
    </submittedName>
</protein>
<dbReference type="InterPro" id="IPR016187">
    <property type="entry name" value="CTDL_fold"/>
</dbReference>
<feature type="signal peptide" evidence="3">
    <location>
        <begin position="1"/>
        <end position="19"/>
    </location>
</feature>
<organism evidence="5 6">
    <name type="scientific">Sphaeramia orbicularis</name>
    <name type="common">orbiculate cardinalfish</name>
    <dbReference type="NCBI Taxonomy" id="375764"/>
    <lineage>
        <taxon>Eukaryota</taxon>
        <taxon>Metazoa</taxon>
        <taxon>Chordata</taxon>
        <taxon>Craniata</taxon>
        <taxon>Vertebrata</taxon>
        <taxon>Euteleostomi</taxon>
        <taxon>Actinopterygii</taxon>
        <taxon>Neopterygii</taxon>
        <taxon>Teleostei</taxon>
        <taxon>Neoteleostei</taxon>
        <taxon>Acanthomorphata</taxon>
        <taxon>Gobiaria</taxon>
        <taxon>Kurtiformes</taxon>
        <taxon>Apogonoidei</taxon>
        <taxon>Apogonidae</taxon>
        <taxon>Apogoninae</taxon>
        <taxon>Sphaeramia</taxon>
    </lineage>
</organism>
<dbReference type="Ensembl" id="ENSSORT00005040574.1">
    <property type="protein sequence ID" value="ENSSORP00005039564.1"/>
    <property type="gene ID" value="ENSSORG00005018446.1"/>
</dbReference>
<evidence type="ECO:0000256" key="1">
    <source>
        <dbReference type="ARBA" id="ARBA00023157"/>
    </source>
</evidence>
<reference evidence="5" key="2">
    <citation type="submission" date="2025-08" db="UniProtKB">
        <authorList>
            <consortium name="Ensembl"/>
        </authorList>
    </citation>
    <scope>IDENTIFICATION</scope>
</reference>
<name>A0A673BE66_9TELE</name>
<dbReference type="Pfam" id="PF00059">
    <property type="entry name" value="Lectin_C"/>
    <property type="match status" value="1"/>
</dbReference>
<dbReference type="AlphaFoldDB" id="A0A673BE66"/>
<feature type="compositionally biased region" description="Acidic residues" evidence="2">
    <location>
        <begin position="25"/>
        <end position="63"/>
    </location>
</feature>
<reference evidence="5" key="1">
    <citation type="submission" date="2019-06" db="EMBL/GenBank/DDBJ databases">
        <authorList>
            <consortium name="Wellcome Sanger Institute Data Sharing"/>
        </authorList>
    </citation>
    <scope>NUCLEOTIDE SEQUENCE [LARGE SCALE GENOMIC DNA]</scope>
</reference>
<dbReference type="FunCoup" id="A0A673BE66">
    <property type="interactions" value="788"/>
</dbReference>
<feature type="region of interest" description="Disordered" evidence="2">
    <location>
        <begin position="17"/>
        <end position="67"/>
    </location>
</feature>
<accession>A0A673BE66</accession>
<dbReference type="InterPro" id="IPR018378">
    <property type="entry name" value="C-type_lectin_CS"/>
</dbReference>
<keyword evidence="1" id="KW-1015">Disulfide bond</keyword>
<evidence type="ECO:0000256" key="2">
    <source>
        <dbReference type="SAM" id="MobiDB-lite"/>
    </source>
</evidence>
<dbReference type="InParanoid" id="A0A673BE66"/>
<feature type="domain" description="C-type lectin" evidence="4">
    <location>
        <begin position="83"/>
        <end position="196"/>
    </location>
</feature>
<keyword evidence="6" id="KW-1185">Reference proteome</keyword>
<dbReference type="PANTHER" id="PTHR22803">
    <property type="entry name" value="MANNOSE, PHOSPHOLIPASE, LECTIN RECEPTOR RELATED"/>
    <property type="match status" value="1"/>
</dbReference>
<keyword evidence="3" id="KW-0732">Signal</keyword>
<evidence type="ECO:0000313" key="5">
    <source>
        <dbReference type="Ensembl" id="ENSSORP00005039564.1"/>
    </source>
</evidence>
<dbReference type="InterPro" id="IPR001304">
    <property type="entry name" value="C-type_lectin-like"/>
</dbReference>
<feature type="chain" id="PRO_5025418325" evidence="3">
    <location>
        <begin position="20"/>
        <end position="201"/>
    </location>
</feature>
<dbReference type="Proteomes" id="UP000472271">
    <property type="component" value="Chromosome 18"/>
</dbReference>
<reference evidence="5" key="3">
    <citation type="submission" date="2025-09" db="UniProtKB">
        <authorList>
            <consortium name="Ensembl"/>
        </authorList>
    </citation>
    <scope>IDENTIFICATION</scope>
</reference>
<dbReference type="Gene3D" id="3.10.100.10">
    <property type="entry name" value="Mannose-Binding Protein A, subunit A"/>
    <property type="match status" value="1"/>
</dbReference>
<dbReference type="InterPro" id="IPR016186">
    <property type="entry name" value="C-type_lectin-like/link_sf"/>
</dbReference>
<dbReference type="PROSITE" id="PS00615">
    <property type="entry name" value="C_TYPE_LECTIN_1"/>
    <property type="match status" value="1"/>
</dbReference>
<evidence type="ECO:0000256" key="3">
    <source>
        <dbReference type="SAM" id="SignalP"/>
    </source>
</evidence>
<proteinExistence type="predicted"/>
<dbReference type="InterPro" id="IPR050111">
    <property type="entry name" value="C-type_lectin/snaclec_domain"/>
</dbReference>
<gene>
    <name evidence="5" type="primary">LOC115438516</name>
</gene>
<evidence type="ECO:0000313" key="6">
    <source>
        <dbReference type="Proteomes" id="UP000472271"/>
    </source>
</evidence>
<sequence length="201" mass="22391">MKLLVVFLLVGTMMVLSEGFPEPEPGPEAESSEESEPETESPDDESPDNESPDDGSPDEESPDEDKNSVVKRAVGCPFGWTQFGRRCLIVNAPMKWTDAQSRCLSMKGNLLSIHSVHQNNWAVSLMGGRRAWIAGSDAQEEGQWFNVDGTRFNYANWCHGEPNNHGGQEHCAEINYSDQRCWNDAPCLMHLHSICARKVNP</sequence>
<dbReference type="SUPFAM" id="SSF56436">
    <property type="entry name" value="C-type lectin-like"/>
    <property type="match status" value="1"/>
</dbReference>